<sequence length="163" mass="18230">MSTTEYLNRTDKRYKIAASDPEKATICYLVLPTQAAQWEVQLDPMCSSTDSVFGSSASSILVDRNSMSLTEDHQRRFARALLHLGLKPSVHPSQLRGALSATSTVSNSSTPSRQVPFPTTNQNVSFEEKTKRDAATTERIKGLEKSQWPKLMLLVDHNFDDLR</sequence>
<proteinExistence type="predicted"/>
<evidence type="ECO:0000256" key="1">
    <source>
        <dbReference type="SAM" id="MobiDB-lite"/>
    </source>
</evidence>
<feature type="compositionally biased region" description="Polar residues" evidence="1">
    <location>
        <begin position="100"/>
        <end position="125"/>
    </location>
</feature>
<evidence type="ECO:0000313" key="3">
    <source>
        <dbReference type="Proteomes" id="UP000714618"/>
    </source>
</evidence>
<reference evidence="2" key="1">
    <citation type="submission" date="2020-06" db="EMBL/GenBank/DDBJ databases">
        <authorList>
            <person name="Onetto C."/>
        </authorList>
    </citation>
    <scope>NUCLEOTIDE SEQUENCE</scope>
</reference>
<dbReference type="Proteomes" id="UP000714618">
    <property type="component" value="Unassembled WGS sequence"/>
</dbReference>
<dbReference type="EMBL" id="CAIJEO010000008">
    <property type="protein sequence ID" value="CAD0097861.1"/>
    <property type="molecule type" value="Genomic_DNA"/>
</dbReference>
<accession>A0A9N8PKI9</accession>
<dbReference type="AlphaFoldDB" id="A0A9N8PKI9"/>
<protein>
    <submittedName>
        <fullName evidence="2">Uncharacterized protein</fullName>
    </submittedName>
</protein>
<keyword evidence="3" id="KW-1185">Reference proteome</keyword>
<gene>
    <name evidence="2" type="ORF">AWRI4233_LOCUS6685</name>
</gene>
<dbReference type="OrthoDB" id="3795850at2759"/>
<name>A0A9N8PKI9_9PEZI</name>
<feature type="compositionally biased region" description="Basic and acidic residues" evidence="1">
    <location>
        <begin position="126"/>
        <end position="141"/>
    </location>
</feature>
<organism evidence="2 3">
    <name type="scientific">Aureobasidium mustum</name>
    <dbReference type="NCBI Taxonomy" id="2773714"/>
    <lineage>
        <taxon>Eukaryota</taxon>
        <taxon>Fungi</taxon>
        <taxon>Dikarya</taxon>
        <taxon>Ascomycota</taxon>
        <taxon>Pezizomycotina</taxon>
        <taxon>Dothideomycetes</taxon>
        <taxon>Dothideomycetidae</taxon>
        <taxon>Dothideales</taxon>
        <taxon>Saccotheciaceae</taxon>
        <taxon>Aureobasidium</taxon>
    </lineage>
</organism>
<comment type="caution">
    <text evidence="2">The sequence shown here is derived from an EMBL/GenBank/DDBJ whole genome shotgun (WGS) entry which is preliminary data.</text>
</comment>
<feature type="region of interest" description="Disordered" evidence="1">
    <location>
        <begin position="98"/>
        <end position="141"/>
    </location>
</feature>
<evidence type="ECO:0000313" key="2">
    <source>
        <dbReference type="EMBL" id="CAD0097861.1"/>
    </source>
</evidence>